<accession>A0A1G2S6R5</accession>
<keyword evidence="8 12" id="KW-0131">Cell cycle</keyword>
<keyword evidence="7 12" id="KW-0573">Peptidoglycan synthesis</keyword>
<evidence type="ECO:0000256" key="9">
    <source>
        <dbReference type="ARBA" id="ARBA00023316"/>
    </source>
</evidence>
<keyword evidence="9 12" id="KW-0961">Cell wall biogenesis/degradation</keyword>
<dbReference type="Pfam" id="PF00275">
    <property type="entry name" value="EPSP_synthase"/>
    <property type="match status" value="1"/>
</dbReference>
<dbReference type="NCBIfam" id="NF006873">
    <property type="entry name" value="PRK09369.1"/>
    <property type="match status" value="1"/>
</dbReference>
<feature type="modified residue" description="2-(S-cysteinyl)pyruvic acid O-phosphothioketal" evidence="12">
    <location>
        <position position="121"/>
    </location>
</feature>
<name>A0A1G2S6R5_9BACT</name>
<dbReference type="Proteomes" id="UP000176997">
    <property type="component" value="Unassembled WGS sequence"/>
</dbReference>
<gene>
    <name evidence="12" type="primary">murA</name>
    <name evidence="14" type="ORF">A2675_01715</name>
</gene>
<comment type="caution">
    <text evidence="14">The sequence shown here is derived from an EMBL/GenBank/DDBJ whole genome shotgun (WGS) entry which is preliminary data.</text>
</comment>
<dbReference type="InterPro" id="IPR013792">
    <property type="entry name" value="RNA3'P_cycl/enolpyr_Trfase_a/b"/>
</dbReference>
<evidence type="ECO:0000256" key="12">
    <source>
        <dbReference type="HAMAP-Rule" id="MF_00111"/>
    </source>
</evidence>
<keyword evidence="5 12" id="KW-0808">Transferase</keyword>
<evidence type="ECO:0000256" key="11">
    <source>
        <dbReference type="ARBA" id="ARBA00047527"/>
    </source>
</evidence>
<evidence type="ECO:0000256" key="6">
    <source>
        <dbReference type="ARBA" id="ARBA00022960"/>
    </source>
</evidence>
<feature type="binding site" evidence="12">
    <location>
        <position position="338"/>
    </location>
    <ligand>
        <name>UDP-N-acetyl-alpha-D-glucosamine</name>
        <dbReference type="ChEBI" id="CHEBI:57705"/>
    </ligand>
</feature>
<dbReference type="GO" id="GO:0019277">
    <property type="term" value="P:UDP-N-acetylgalactosamine biosynthetic process"/>
    <property type="evidence" value="ECO:0007669"/>
    <property type="project" value="InterPro"/>
</dbReference>
<comment type="function">
    <text evidence="12">Cell wall formation. Adds enolpyruvyl to UDP-N-acetylglucosamine.</text>
</comment>
<dbReference type="PANTHER" id="PTHR43783">
    <property type="entry name" value="UDP-N-ACETYLGLUCOSAMINE 1-CARBOXYVINYLTRANSFERASE"/>
    <property type="match status" value="1"/>
</dbReference>
<dbReference type="PANTHER" id="PTHR43783:SF1">
    <property type="entry name" value="UDP-N-ACETYLGLUCOSAMINE 1-CARBOXYVINYLTRANSFERASE"/>
    <property type="match status" value="1"/>
</dbReference>
<dbReference type="Gene3D" id="3.65.10.10">
    <property type="entry name" value="Enolpyruvate transferase domain"/>
    <property type="match status" value="2"/>
</dbReference>
<dbReference type="GO" id="GO:0008360">
    <property type="term" value="P:regulation of cell shape"/>
    <property type="evidence" value="ECO:0007669"/>
    <property type="project" value="UniProtKB-KW"/>
</dbReference>
<evidence type="ECO:0000256" key="4">
    <source>
        <dbReference type="ARBA" id="ARBA00022618"/>
    </source>
</evidence>
<dbReference type="UniPathway" id="UPA00219"/>
<dbReference type="InterPro" id="IPR050068">
    <property type="entry name" value="MurA_subfamily"/>
</dbReference>
<evidence type="ECO:0000259" key="13">
    <source>
        <dbReference type="Pfam" id="PF00275"/>
    </source>
</evidence>
<dbReference type="GO" id="GO:0009252">
    <property type="term" value="P:peptidoglycan biosynthetic process"/>
    <property type="evidence" value="ECO:0007669"/>
    <property type="project" value="UniProtKB-UniRule"/>
</dbReference>
<comment type="subcellular location">
    <subcellularLocation>
        <location evidence="1 12">Cytoplasm</location>
    </subcellularLocation>
</comment>
<evidence type="ECO:0000256" key="3">
    <source>
        <dbReference type="ARBA" id="ARBA00022490"/>
    </source>
</evidence>
<keyword evidence="3 12" id="KW-0963">Cytoplasm</keyword>
<dbReference type="EC" id="2.5.1.7" evidence="12"/>
<feature type="binding site" evidence="12">
    <location>
        <position position="316"/>
    </location>
    <ligand>
        <name>UDP-N-acetyl-alpha-D-glucosamine</name>
        <dbReference type="ChEBI" id="CHEBI:57705"/>
    </ligand>
</feature>
<evidence type="ECO:0000256" key="7">
    <source>
        <dbReference type="ARBA" id="ARBA00022984"/>
    </source>
</evidence>
<evidence type="ECO:0000313" key="14">
    <source>
        <dbReference type="EMBL" id="OHA80814.1"/>
    </source>
</evidence>
<keyword evidence="6 12" id="KW-0133">Cell shape</keyword>
<reference evidence="14 15" key="1">
    <citation type="journal article" date="2016" name="Nat. Commun.">
        <title>Thousands of microbial genomes shed light on interconnected biogeochemical processes in an aquifer system.</title>
        <authorList>
            <person name="Anantharaman K."/>
            <person name="Brown C.T."/>
            <person name="Hug L.A."/>
            <person name="Sharon I."/>
            <person name="Castelle C.J."/>
            <person name="Probst A.J."/>
            <person name="Thomas B.C."/>
            <person name="Singh A."/>
            <person name="Wilkins M.J."/>
            <person name="Karaoz U."/>
            <person name="Brodie E.L."/>
            <person name="Williams K.H."/>
            <person name="Hubbard S.S."/>
            <person name="Banfield J.F."/>
        </authorList>
    </citation>
    <scope>NUCLEOTIDE SEQUENCE [LARGE SCALE GENOMIC DNA]</scope>
</reference>
<feature type="binding site" evidence="12">
    <location>
        <position position="97"/>
    </location>
    <ligand>
        <name>UDP-N-acetyl-alpha-D-glucosamine</name>
        <dbReference type="ChEBI" id="CHEBI:57705"/>
    </ligand>
</feature>
<proteinExistence type="inferred from homology"/>
<organism evidence="14 15">
    <name type="scientific">Candidatus Yonathbacteria bacterium RIFCSPHIGHO2_01_FULL_51_10</name>
    <dbReference type="NCBI Taxonomy" id="1802723"/>
    <lineage>
        <taxon>Bacteria</taxon>
        <taxon>Candidatus Yonathiibacteriota</taxon>
    </lineage>
</organism>
<feature type="binding site" evidence="12">
    <location>
        <begin position="26"/>
        <end position="27"/>
    </location>
    <ligand>
        <name>phosphoenolpyruvate</name>
        <dbReference type="ChEBI" id="CHEBI:58702"/>
    </ligand>
</feature>
<dbReference type="STRING" id="1802723.A2675_01715"/>
<comment type="caution">
    <text evidence="12">Lacks conserved residue(s) required for the propagation of feature annotation.</text>
</comment>
<protein>
    <recommendedName>
        <fullName evidence="12">UDP-N-acetylglucosamine 1-carboxyvinyltransferase</fullName>
        <ecNumber evidence="12">2.5.1.7</ecNumber>
    </recommendedName>
    <alternativeName>
        <fullName evidence="12">Enoylpyruvate transferase</fullName>
    </alternativeName>
    <alternativeName>
        <fullName evidence="12">UDP-N-acetylglucosamine enolpyruvyl transferase</fullName>
        <shortName evidence="12">EPT</shortName>
    </alternativeName>
</protein>
<evidence type="ECO:0000256" key="10">
    <source>
        <dbReference type="ARBA" id="ARBA00038367"/>
    </source>
</evidence>
<dbReference type="HAMAP" id="MF_00111">
    <property type="entry name" value="MurA"/>
    <property type="match status" value="1"/>
</dbReference>
<comment type="pathway">
    <text evidence="2 12">Cell wall biogenesis; peptidoglycan biosynthesis.</text>
</comment>
<dbReference type="GO" id="GO:0008760">
    <property type="term" value="F:UDP-N-acetylglucosamine 1-carboxyvinyltransferase activity"/>
    <property type="evidence" value="ECO:0007669"/>
    <property type="project" value="UniProtKB-UniRule"/>
</dbReference>
<dbReference type="EMBL" id="MHUS01000017">
    <property type="protein sequence ID" value="OHA80814.1"/>
    <property type="molecule type" value="Genomic_DNA"/>
</dbReference>
<evidence type="ECO:0000313" key="15">
    <source>
        <dbReference type="Proteomes" id="UP000176997"/>
    </source>
</evidence>
<dbReference type="InterPro" id="IPR036968">
    <property type="entry name" value="Enolpyruvate_Tfrase_sf"/>
</dbReference>
<sequence length="430" mass="46018">MQDTFVIEGLAGKRTLKGAIAVSGAKNAALKLMAASLVFRDRVVLKNVPDIEDVRRMADLLAHLGAKISFSRGTMEIMPPQNGNLPEIAPDIAKRMRASVVLTGPILARYGKVSFPHPGGCVIGARPIDIFIKGFDAMGARSVSDAKGYRIVTRGAHLVGAEIFFRKQSVTATETFMIAAVLAKGTTVLKNAAMEPEIEDLAKFLIAGGARVSGVGTPTVTIHGGGFLSMRGKTHTTTPDRIEAGSFLILAALAGQDVEVTRLNPAHLESLTAALTEAGVPLSVGKTSIRVHPKGKVPKLISQSIQTHEYPGFPTDLQAPMTILLTQAHGEAMVFETIFEGRLNYTESLKGMGADITMMDPHRILVKGPEPLKGRNLESPDLRAGLAFVIAATIAKGRSVIHNVYNIDRGYENIEGRLRKIGVKIERIPA</sequence>
<evidence type="ECO:0000256" key="1">
    <source>
        <dbReference type="ARBA" id="ARBA00004496"/>
    </source>
</evidence>
<keyword evidence="4 12" id="KW-0132">Cell division</keyword>
<dbReference type="GO" id="GO:0005737">
    <property type="term" value="C:cytoplasm"/>
    <property type="evidence" value="ECO:0007669"/>
    <property type="project" value="UniProtKB-SubCell"/>
</dbReference>
<dbReference type="CDD" id="cd01555">
    <property type="entry name" value="UdpNAET"/>
    <property type="match status" value="1"/>
</dbReference>
<dbReference type="InterPro" id="IPR001986">
    <property type="entry name" value="Enolpyruvate_Tfrase_dom"/>
</dbReference>
<feature type="active site" description="Proton donor" evidence="12">
    <location>
        <position position="121"/>
    </location>
</feature>
<dbReference type="GO" id="GO:0071555">
    <property type="term" value="P:cell wall organization"/>
    <property type="evidence" value="ECO:0007669"/>
    <property type="project" value="UniProtKB-KW"/>
</dbReference>
<dbReference type="GO" id="GO:0051301">
    <property type="term" value="P:cell division"/>
    <property type="evidence" value="ECO:0007669"/>
    <property type="project" value="UniProtKB-KW"/>
</dbReference>
<evidence type="ECO:0000256" key="5">
    <source>
        <dbReference type="ARBA" id="ARBA00022679"/>
    </source>
</evidence>
<evidence type="ECO:0000256" key="2">
    <source>
        <dbReference type="ARBA" id="ARBA00004752"/>
    </source>
</evidence>
<dbReference type="AlphaFoldDB" id="A0A1G2S6R5"/>
<feature type="domain" description="Enolpyruvate transferase" evidence="13">
    <location>
        <begin position="12"/>
        <end position="418"/>
    </location>
</feature>
<dbReference type="SUPFAM" id="SSF55205">
    <property type="entry name" value="EPT/RTPC-like"/>
    <property type="match status" value="1"/>
</dbReference>
<dbReference type="InterPro" id="IPR005750">
    <property type="entry name" value="UDP_GlcNAc_COvinyl_MurA"/>
</dbReference>
<keyword evidence="12" id="KW-0670">Pyruvate</keyword>
<comment type="similarity">
    <text evidence="10 12">Belongs to the EPSP synthase family. MurA subfamily.</text>
</comment>
<comment type="catalytic activity">
    <reaction evidence="11 12">
        <text>phosphoenolpyruvate + UDP-N-acetyl-alpha-D-glucosamine = UDP-N-acetyl-3-O-(1-carboxyvinyl)-alpha-D-glucosamine + phosphate</text>
        <dbReference type="Rhea" id="RHEA:18681"/>
        <dbReference type="ChEBI" id="CHEBI:43474"/>
        <dbReference type="ChEBI" id="CHEBI:57705"/>
        <dbReference type="ChEBI" id="CHEBI:58702"/>
        <dbReference type="ChEBI" id="CHEBI:68483"/>
        <dbReference type="EC" id="2.5.1.7"/>
    </reaction>
</comment>
<dbReference type="NCBIfam" id="TIGR01072">
    <property type="entry name" value="murA"/>
    <property type="match status" value="1"/>
</dbReference>
<evidence type="ECO:0000256" key="8">
    <source>
        <dbReference type="ARBA" id="ARBA00023306"/>
    </source>
</evidence>